<dbReference type="RefSeq" id="WP_058295563.1">
    <property type="nucleotide sequence ID" value="NZ_CAMRXB010000046.1"/>
</dbReference>
<organism evidence="1 2">
    <name type="scientific">Clostridium neonatale</name>
    <dbReference type="NCBI Taxonomy" id="137838"/>
    <lineage>
        <taxon>Bacteria</taxon>
        <taxon>Bacillati</taxon>
        <taxon>Bacillota</taxon>
        <taxon>Clostridia</taxon>
        <taxon>Eubacteriales</taxon>
        <taxon>Clostridiaceae</taxon>
        <taxon>Clostridium</taxon>
    </lineage>
</organism>
<evidence type="ECO:0000313" key="2">
    <source>
        <dbReference type="Proteomes" id="UP000220840"/>
    </source>
</evidence>
<dbReference type="AlphaFoldDB" id="A0A2A7MIA2"/>
<evidence type="ECO:0000313" key="1">
    <source>
        <dbReference type="EMBL" id="PEG31406.1"/>
    </source>
</evidence>
<gene>
    <name evidence="1" type="ORF">CQ394_06765</name>
</gene>
<proteinExistence type="predicted"/>
<name>A0A2A7MIA2_9CLOT</name>
<dbReference type="Proteomes" id="UP000220840">
    <property type="component" value="Unassembled WGS sequence"/>
</dbReference>
<reference evidence="1 2" key="1">
    <citation type="submission" date="2017-10" db="EMBL/GenBank/DDBJ databases">
        <title>Effective Description of Clostridium neonatale sp. nov. linked to necrotizing enterocolitis in neonates and a clarification of species assignable to the genus Clostridium (Prazmowski 1880) emend. Lawson and Rainey 2016.</title>
        <authorList>
            <person name="Bernard K."/>
            <person name="Burdz T."/>
            <person name="Wiebe D."/>
            <person name="Balcewich B."/>
            <person name="Alfa M."/>
            <person name="Bernier A.-M."/>
        </authorList>
    </citation>
    <scope>NUCLEOTIDE SEQUENCE [LARGE SCALE GENOMIC DNA]</scope>
    <source>
        <strain evidence="1 2">LCDC99A005</strain>
    </source>
</reference>
<dbReference type="EMBL" id="PDCJ01000001">
    <property type="protein sequence ID" value="PEG31406.1"/>
    <property type="molecule type" value="Genomic_DNA"/>
</dbReference>
<protein>
    <submittedName>
        <fullName evidence="1">Uncharacterized protein</fullName>
    </submittedName>
</protein>
<dbReference type="OrthoDB" id="9798730at2"/>
<dbReference type="STRING" id="137838.GCA_001458595_02822"/>
<sequence>MSCGCGTDKKDGKAIVDRVREKGKEDMNLSTPHIITCSCGKEFKMNTFVDTCPNCKMTYGVTPCSQGDKENIKPAGINY</sequence>
<accession>A0A2A7MIA2</accession>
<comment type="caution">
    <text evidence="1">The sequence shown here is derived from an EMBL/GenBank/DDBJ whole genome shotgun (WGS) entry which is preliminary data.</text>
</comment>
<keyword evidence="2" id="KW-1185">Reference proteome</keyword>